<feature type="compositionally biased region" description="Polar residues" evidence="1">
    <location>
        <begin position="711"/>
        <end position="722"/>
    </location>
</feature>
<evidence type="ECO:0000256" key="2">
    <source>
        <dbReference type="SAM" id="Phobius"/>
    </source>
</evidence>
<evidence type="ECO:0000256" key="1">
    <source>
        <dbReference type="SAM" id="MobiDB-lite"/>
    </source>
</evidence>
<feature type="compositionally biased region" description="Polar residues" evidence="1">
    <location>
        <begin position="667"/>
        <end position="685"/>
    </location>
</feature>
<dbReference type="InParanoid" id="G4TPG9"/>
<feature type="transmembrane region" description="Helical" evidence="2">
    <location>
        <begin position="277"/>
        <end position="301"/>
    </location>
</feature>
<feature type="compositionally biased region" description="Basic and acidic residues" evidence="1">
    <location>
        <begin position="574"/>
        <end position="593"/>
    </location>
</feature>
<feature type="compositionally biased region" description="Low complexity" evidence="1">
    <location>
        <begin position="732"/>
        <end position="741"/>
    </location>
</feature>
<keyword evidence="3" id="KW-0732">Signal</keyword>
<protein>
    <submittedName>
        <fullName evidence="4">Uncharacterized protein</fullName>
    </submittedName>
</protein>
<feature type="signal peptide" evidence="3">
    <location>
        <begin position="1"/>
        <end position="17"/>
    </location>
</feature>
<feature type="chain" id="PRO_5003468957" evidence="3">
    <location>
        <begin position="18"/>
        <end position="787"/>
    </location>
</feature>
<feature type="compositionally biased region" description="Polar residues" evidence="1">
    <location>
        <begin position="454"/>
        <end position="472"/>
    </location>
</feature>
<feature type="compositionally biased region" description="Basic and acidic residues" evidence="1">
    <location>
        <begin position="496"/>
        <end position="505"/>
    </location>
</feature>
<keyword evidence="5" id="KW-1185">Reference proteome</keyword>
<keyword evidence="2" id="KW-0472">Membrane</keyword>
<feature type="region of interest" description="Disordered" evidence="1">
    <location>
        <begin position="310"/>
        <end position="357"/>
    </location>
</feature>
<keyword evidence="2" id="KW-0812">Transmembrane</keyword>
<dbReference type="HOGENOM" id="CLU_357937_0_0_1"/>
<keyword evidence="2" id="KW-1133">Transmembrane helix</keyword>
<feature type="compositionally biased region" description="Basic and acidic residues" evidence="1">
    <location>
        <begin position="347"/>
        <end position="357"/>
    </location>
</feature>
<dbReference type="EMBL" id="CAFZ01000209">
    <property type="protein sequence ID" value="CCA73212.1"/>
    <property type="molecule type" value="Genomic_DNA"/>
</dbReference>
<feature type="region of interest" description="Disordered" evidence="1">
    <location>
        <begin position="406"/>
        <end position="787"/>
    </location>
</feature>
<dbReference type="CDD" id="cd12087">
    <property type="entry name" value="TM_EGFR-like"/>
    <property type="match status" value="1"/>
</dbReference>
<feature type="compositionally biased region" description="Low complexity" evidence="1">
    <location>
        <begin position="697"/>
        <end position="710"/>
    </location>
</feature>
<dbReference type="AlphaFoldDB" id="G4TPG9"/>
<sequence>MTLLYLLICSLFSVVAGFSVTFSENPSQCAPFTVNWKADSSGGQLGPPFVVLIVPVNGPQAASADAVGLGTSTLSPPIRREIPDSAFSASTKSGNFTIDQLPLKAGEHFVVVMDDGFGYATGGVSTIHTVASTSGSSSCLTGTSASLSLSTLSPAQCRDLNIVTPPPLEIRGFVPGGAAFSLDLGTGSSGDVTTAWTVNRPSGTQFVLLYRGRDGSMASSGLLGTASGTDTSCLSGSHSLTATASFVTSSVPTSSTMSAGQSQSQSQSGGSKIKVPAIVGGIIGGLAFVGLIALATFFCVMRRTDVVGRPKSRSTLSPYVSGASRDPTTTSGAGSNNYDGGGLGRNDTGKSRRKTDLEGGLMGAIFGGSVKRKSDGYRGGREREMISSKKRREMYPGLSIASTQNRSIGLTTLDDDPPLPRRTSLDDMPPFNGTTAYRDMKRSEARAPPPPASTKRTSGETSSVITTPSTAPLVTRDRLAGVEEMSGYGSGSRSTGSRDRRRSMEDSPFQESATANTPSAWNSKSPTTRSKNSERPSTAPTTQQYSPSGFHRPTRRAAGSQESLEGYGGAHGYPPDRKVDEQRRASVTDDEIPRVQVDLLSMDTQGDVYDRNGTGRNRTDDERRRRDEKQRQEEASVRRVLAQSAHPYALAQSPHPDDEENERSRAPFTSPSSWRQPRQNSSYSHSADGHSVEMINTGTTQTQTRSRGWSSVSHPYSNPSLSHSDDGHRYTGGSSAAHGSSTQIIRHRDAGPMMGSEDGDGEDGGRRILELPPSYGEITSSNRRRDR</sequence>
<feature type="compositionally biased region" description="Polar residues" evidence="1">
    <location>
        <begin position="509"/>
        <end position="547"/>
    </location>
</feature>
<accession>G4TPG9</accession>
<gene>
    <name evidence="4" type="ORF">PIIN_07166</name>
</gene>
<feature type="compositionally biased region" description="Polar residues" evidence="1">
    <location>
        <begin position="326"/>
        <end position="338"/>
    </location>
</feature>
<reference evidence="4 5" key="1">
    <citation type="journal article" date="2011" name="PLoS Pathog.">
        <title>Endophytic Life Strategies Decoded by Genome and Transcriptome Analyses of the Mutualistic Root Symbiont Piriformospora indica.</title>
        <authorList>
            <person name="Zuccaro A."/>
            <person name="Lahrmann U."/>
            <person name="Guldener U."/>
            <person name="Langen G."/>
            <person name="Pfiffi S."/>
            <person name="Biedenkopf D."/>
            <person name="Wong P."/>
            <person name="Samans B."/>
            <person name="Grimm C."/>
            <person name="Basiewicz M."/>
            <person name="Murat C."/>
            <person name="Martin F."/>
            <person name="Kogel K.H."/>
        </authorList>
    </citation>
    <scope>NUCLEOTIDE SEQUENCE [LARGE SCALE GENOMIC DNA]</scope>
    <source>
        <strain evidence="4 5">DSM 11827</strain>
    </source>
</reference>
<comment type="caution">
    <text evidence="4">The sequence shown here is derived from an EMBL/GenBank/DDBJ whole genome shotgun (WGS) entry which is preliminary data.</text>
</comment>
<feature type="region of interest" description="Disordered" evidence="1">
    <location>
        <begin position="251"/>
        <end position="271"/>
    </location>
</feature>
<feature type="compositionally biased region" description="Basic and acidic residues" evidence="1">
    <location>
        <begin position="617"/>
        <end position="637"/>
    </location>
</feature>
<organism evidence="4 5">
    <name type="scientific">Serendipita indica (strain DSM 11827)</name>
    <name type="common">Root endophyte fungus</name>
    <name type="synonym">Piriformospora indica</name>
    <dbReference type="NCBI Taxonomy" id="1109443"/>
    <lineage>
        <taxon>Eukaryota</taxon>
        <taxon>Fungi</taxon>
        <taxon>Dikarya</taxon>
        <taxon>Basidiomycota</taxon>
        <taxon>Agaricomycotina</taxon>
        <taxon>Agaricomycetes</taxon>
        <taxon>Sebacinales</taxon>
        <taxon>Serendipitaceae</taxon>
        <taxon>Serendipita</taxon>
    </lineage>
</organism>
<proteinExistence type="predicted"/>
<dbReference type="Proteomes" id="UP000007148">
    <property type="component" value="Unassembled WGS sequence"/>
</dbReference>
<evidence type="ECO:0000256" key="3">
    <source>
        <dbReference type="SAM" id="SignalP"/>
    </source>
</evidence>
<evidence type="ECO:0000313" key="4">
    <source>
        <dbReference type="EMBL" id="CCA73212.1"/>
    </source>
</evidence>
<dbReference type="OrthoDB" id="3267813at2759"/>
<evidence type="ECO:0000313" key="5">
    <source>
        <dbReference type="Proteomes" id="UP000007148"/>
    </source>
</evidence>
<name>G4TPG9_SERID</name>